<reference evidence="1" key="1">
    <citation type="submission" date="2018-02" db="EMBL/GenBank/DDBJ databases">
        <title>Rhizophora mucronata_Transcriptome.</title>
        <authorList>
            <person name="Meera S.P."/>
            <person name="Sreeshan A."/>
            <person name="Augustine A."/>
        </authorList>
    </citation>
    <scope>NUCLEOTIDE SEQUENCE</scope>
    <source>
        <tissue evidence="1">Leaf</tissue>
    </source>
</reference>
<dbReference type="AlphaFoldDB" id="A0A2P2IW02"/>
<accession>A0A2P2IW02</accession>
<sequence>MHSVFVLSSVCLFVDSMVRTRE</sequence>
<evidence type="ECO:0000313" key="1">
    <source>
        <dbReference type="EMBL" id="MBW85396.1"/>
    </source>
</evidence>
<name>A0A2P2IW02_RHIMU</name>
<organism evidence="1">
    <name type="scientific">Rhizophora mucronata</name>
    <name type="common">Asiatic mangrove</name>
    <dbReference type="NCBI Taxonomy" id="61149"/>
    <lineage>
        <taxon>Eukaryota</taxon>
        <taxon>Viridiplantae</taxon>
        <taxon>Streptophyta</taxon>
        <taxon>Embryophyta</taxon>
        <taxon>Tracheophyta</taxon>
        <taxon>Spermatophyta</taxon>
        <taxon>Magnoliopsida</taxon>
        <taxon>eudicotyledons</taxon>
        <taxon>Gunneridae</taxon>
        <taxon>Pentapetalae</taxon>
        <taxon>rosids</taxon>
        <taxon>fabids</taxon>
        <taxon>Malpighiales</taxon>
        <taxon>Rhizophoraceae</taxon>
        <taxon>Rhizophora</taxon>
    </lineage>
</organism>
<dbReference type="EMBL" id="GGEC01004913">
    <property type="protein sequence ID" value="MBW85396.1"/>
    <property type="molecule type" value="Transcribed_RNA"/>
</dbReference>
<protein>
    <submittedName>
        <fullName evidence="1">Uncharacterized protein</fullName>
    </submittedName>
</protein>
<proteinExistence type="predicted"/>